<sequence>MGFLCSDVMEEYKKEMKALCVRIMWLMLASLGITKKDFDWAGPNGDLDGSWTTLQLNWYPTLPGPQQGHWLGGPQRLPHPHRPLSK</sequence>
<evidence type="ECO:0000313" key="2">
    <source>
        <dbReference type="Proteomes" id="UP001234297"/>
    </source>
</evidence>
<dbReference type="Proteomes" id="UP001234297">
    <property type="component" value="Chromosome 2"/>
</dbReference>
<reference evidence="1 2" key="1">
    <citation type="journal article" date="2022" name="Hortic Res">
        <title>A haplotype resolved chromosomal level avocado genome allows analysis of novel avocado genes.</title>
        <authorList>
            <person name="Nath O."/>
            <person name="Fletcher S.J."/>
            <person name="Hayward A."/>
            <person name="Shaw L.M."/>
            <person name="Masouleh A.K."/>
            <person name="Furtado A."/>
            <person name="Henry R.J."/>
            <person name="Mitter N."/>
        </authorList>
    </citation>
    <scope>NUCLEOTIDE SEQUENCE [LARGE SCALE GENOMIC DNA]</scope>
    <source>
        <strain evidence="2">cv. Hass</strain>
    </source>
</reference>
<organism evidence="1 2">
    <name type="scientific">Persea americana</name>
    <name type="common">Avocado</name>
    <dbReference type="NCBI Taxonomy" id="3435"/>
    <lineage>
        <taxon>Eukaryota</taxon>
        <taxon>Viridiplantae</taxon>
        <taxon>Streptophyta</taxon>
        <taxon>Embryophyta</taxon>
        <taxon>Tracheophyta</taxon>
        <taxon>Spermatophyta</taxon>
        <taxon>Magnoliopsida</taxon>
        <taxon>Magnoliidae</taxon>
        <taxon>Laurales</taxon>
        <taxon>Lauraceae</taxon>
        <taxon>Persea</taxon>
    </lineage>
</organism>
<proteinExistence type="predicted"/>
<name>A0ACC2MG64_PERAE</name>
<gene>
    <name evidence="1" type="ORF">MRB53_006428</name>
</gene>
<evidence type="ECO:0000313" key="1">
    <source>
        <dbReference type="EMBL" id="KAJ8644680.1"/>
    </source>
</evidence>
<protein>
    <submittedName>
        <fullName evidence="1">Uncharacterized protein</fullName>
    </submittedName>
</protein>
<dbReference type="EMBL" id="CM056810">
    <property type="protein sequence ID" value="KAJ8644680.1"/>
    <property type="molecule type" value="Genomic_DNA"/>
</dbReference>
<accession>A0ACC2MG64</accession>
<keyword evidence="2" id="KW-1185">Reference proteome</keyword>
<comment type="caution">
    <text evidence="1">The sequence shown here is derived from an EMBL/GenBank/DDBJ whole genome shotgun (WGS) entry which is preliminary data.</text>
</comment>